<feature type="non-terminal residue" evidence="2">
    <location>
        <position position="1"/>
    </location>
</feature>
<keyword evidence="3" id="KW-1185">Reference proteome</keyword>
<feature type="region of interest" description="Disordered" evidence="1">
    <location>
        <begin position="83"/>
        <end position="104"/>
    </location>
</feature>
<evidence type="ECO:0000313" key="3">
    <source>
        <dbReference type="Proteomes" id="UP001381693"/>
    </source>
</evidence>
<reference evidence="2 3" key="1">
    <citation type="submission" date="2023-11" db="EMBL/GenBank/DDBJ databases">
        <title>Halocaridina rubra genome assembly.</title>
        <authorList>
            <person name="Smith C."/>
        </authorList>
    </citation>
    <scope>NUCLEOTIDE SEQUENCE [LARGE SCALE GENOMIC DNA]</scope>
    <source>
        <strain evidence="2">EP-1</strain>
        <tissue evidence="2">Whole</tissue>
    </source>
</reference>
<sequence>CCPGFDGSQRDGNRRSVRKIRRVQVTGKGLNYPGFRTYVYRENERKRERDILSFTDDDILRCVVVPSVKTTLASFLILPEASCSMPSSSSYQRERERKKKEKRN</sequence>
<accession>A0AAN8XDC3</accession>
<gene>
    <name evidence="2" type="ORF">SK128_027635</name>
</gene>
<evidence type="ECO:0000256" key="1">
    <source>
        <dbReference type="SAM" id="MobiDB-lite"/>
    </source>
</evidence>
<protein>
    <submittedName>
        <fullName evidence="2">Uncharacterized protein</fullName>
    </submittedName>
</protein>
<comment type="caution">
    <text evidence="2">The sequence shown here is derived from an EMBL/GenBank/DDBJ whole genome shotgun (WGS) entry which is preliminary data.</text>
</comment>
<dbReference type="AlphaFoldDB" id="A0AAN8XDC3"/>
<evidence type="ECO:0000313" key="2">
    <source>
        <dbReference type="EMBL" id="KAK7082410.1"/>
    </source>
</evidence>
<organism evidence="2 3">
    <name type="scientific">Halocaridina rubra</name>
    <name type="common">Hawaiian red shrimp</name>
    <dbReference type="NCBI Taxonomy" id="373956"/>
    <lineage>
        <taxon>Eukaryota</taxon>
        <taxon>Metazoa</taxon>
        <taxon>Ecdysozoa</taxon>
        <taxon>Arthropoda</taxon>
        <taxon>Crustacea</taxon>
        <taxon>Multicrustacea</taxon>
        <taxon>Malacostraca</taxon>
        <taxon>Eumalacostraca</taxon>
        <taxon>Eucarida</taxon>
        <taxon>Decapoda</taxon>
        <taxon>Pleocyemata</taxon>
        <taxon>Caridea</taxon>
        <taxon>Atyoidea</taxon>
        <taxon>Atyidae</taxon>
        <taxon>Halocaridina</taxon>
    </lineage>
</organism>
<name>A0AAN8XDC3_HALRR</name>
<dbReference type="EMBL" id="JAXCGZ010004034">
    <property type="protein sequence ID" value="KAK7082410.1"/>
    <property type="molecule type" value="Genomic_DNA"/>
</dbReference>
<proteinExistence type="predicted"/>
<dbReference type="Proteomes" id="UP001381693">
    <property type="component" value="Unassembled WGS sequence"/>
</dbReference>